<evidence type="ECO:0000313" key="3">
    <source>
        <dbReference type="Proteomes" id="UP000032076"/>
    </source>
</evidence>
<name>A0A090KPK8_9BACI</name>
<reference evidence="2 3" key="2">
    <citation type="submission" date="2015-01" db="EMBL/GenBank/DDBJ databases">
        <title>Draft Genome Sequences of Four Bacillus thermoamylovorans Strains, Isolated From Food Products.</title>
        <authorList>
            <person name="Krawcyk A.O."/>
            <person name="Berendsen E.M."/>
            <person name="Eijlander R.T."/>
            <person name="de Jong A."/>
            <person name="Wells-Bennik M."/>
            <person name="Kuipers O.P."/>
        </authorList>
    </citation>
    <scope>NUCLEOTIDE SEQUENCE [LARGE SCALE GENOMIC DNA]</scope>
    <source>
        <strain evidence="2 3">B4167</strain>
    </source>
</reference>
<protein>
    <submittedName>
        <fullName evidence="1">Uncharacterized protein</fullName>
    </submittedName>
</protein>
<keyword evidence="4" id="KW-1185">Reference proteome</keyword>
<dbReference type="Proteomes" id="UP000040576">
    <property type="component" value="Unassembled WGS sequence"/>
</dbReference>
<gene>
    <name evidence="2" type="ORF">B4167_2801</name>
    <name evidence="1" type="ORF">BT1A1_0743</name>
</gene>
<dbReference type="PATRIC" id="fig|35841.6.peg.415"/>
<dbReference type="STRING" id="35841.B4167_2801"/>
<evidence type="ECO:0000313" key="4">
    <source>
        <dbReference type="Proteomes" id="UP000040576"/>
    </source>
</evidence>
<dbReference type="RefSeq" id="WP_268753577.1">
    <property type="nucleotide sequence ID" value="NZ_CCRF01000027.1"/>
</dbReference>
<accession>A0A090KPK8</accession>
<dbReference type="AlphaFoldDB" id="A0A090KPK8"/>
<evidence type="ECO:0000313" key="1">
    <source>
        <dbReference type="EMBL" id="CEE00594.1"/>
    </source>
</evidence>
<reference evidence="1 4" key="1">
    <citation type="submission" date="2014-07" db="EMBL/GenBank/DDBJ databases">
        <authorList>
            <person name="Wibberg Daniel"/>
        </authorList>
    </citation>
    <scope>NUCLEOTIDE SEQUENCE [LARGE SCALE GENOMIC DNA]</scope>
</reference>
<proteinExistence type="predicted"/>
<dbReference type="EMBL" id="JXLU01000086">
    <property type="protein sequence ID" value="KIO72664.1"/>
    <property type="molecule type" value="Genomic_DNA"/>
</dbReference>
<sequence>MKVKMAEVSNAPIIHEGVMEYKDVVPTSSVLEGNHLTHTSFKNK</sequence>
<dbReference type="Proteomes" id="UP000032076">
    <property type="component" value="Unassembled WGS sequence"/>
</dbReference>
<evidence type="ECO:0000313" key="2">
    <source>
        <dbReference type="EMBL" id="KIO72664.1"/>
    </source>
</evidence>
<dbReference type="EMBL" id="CCRF01000027">
    <property type="protein sequence ID" value="CEE00594.1"/>
    <property type="molecule type" value="Genomic_DNA"/>
</dbReference>
<organism evidence="1 4">
    <name type="scientific">Caldibacillus thermoamylovorans</name>
    <dbReference type="NCBI Taxonomy" id="35841"/>
    <lineage>
        <taxon>Bacteria</taxon>
        <taxon>Bacillati</taxon>
        <taxon>Bacillota</taxon>
        <taxon>Bacilli</taxon>
        <taxon>Bacillales</taxon>
        <taxon>Bacillaceae</taxon>
        <taxon>Caldibacillus</taxon>
    </lineage>
</organism>